<reference evidence="2 3" key="1">
    <citation type="submission" date="2020-03" db="EMBL/GenBank/DDBJ databases">
        <title>Draft genome sequence of environmentally isolated violet-colored cultures.</title>
        <authorList>
            <person name="Wilson H.S."/>
        </authorList>
    </citation>
    <scope>NUCLEOTIDE SEQUENCE [LARGE SCALE GENOMIC DNA]</scope>
    <source>
        <strain evidence="2 3">HSC-16F04</strain>
    </source>
</reference>
<evidence type="ECO:0000256" key="1">
    <source>
        <dbReference type="SAM" id="MobiDB-lite"/>
    </source>
</evidence>
<dbReference type="InterPro" id="IPR025157">
    <property type="entry name" value="Hemagglutinin_rpt"/>
</dbReference>
<keyword evidence="3" id="KW-1185">Reference proteome</keyword>
<protein>
    <submittedName>
        <fullName evidence="2">Uncharacterized protein</fullName>
    </submittedName>
</protein>
<accession>A0ABX0KLT8</accession>
<proteinExistence type="predicted"/>
<gene>
    <name evidence="2" type="ORF">HA050_03680</name>
</gene>
<dbReference type="Proteomes" id="UP000712570">
    <property type="component" value="Unassembled WGS sequence"/>
</dbReference>
<dbReference type="EMBL" id="JAAOLX010000002">
    <property type="protein sequence ID" value="NHQ85211.1"/>
    <property type="molecule type" value="Genomic_DNA"/>
</dbReference>
<comment type="caution">
    <text evidence="2">The sequence shown here is derived from an EMBL/GenBank/DDBJ whole genome shotgun (WGS) entry which is preliminary data.</text>
</comment>
<organism evidence="2 3">
    <name type="scientific">Iodobacter violaceini</name>
    <dbReference type="NCBI Taxonomy" id="3044271"/>
    <lineage>
        <taxon>Bacteria</taxon>
        <taxon>Pseudomonadati</taxon>
        <taxon>Pseudomonadota</taxon>
        <taxon>Betaproteobacteria</taxon>
        <taxon>Neisseriales</taxon>
        <taxon>Chitinibacteraceae</taxon>
        <taxon>Iodobacter</taxon>
    </lineage>
</organism>
<feature type="region of interest" description="Disordered" evidence="1">
    <location>
        <begin position="1"/>
        <end position="57"/>
    </location>
</feature>
<dbReference type="Pfam" id="PF13332">
    <property type="entry name" value="Fil_haemagg_2"/>
    <property type="match status" value="1"/>
</dbReference>
<evidence type="ECO:0000313" key="3">
    <source>
        <dbReference type="Proteomes" id="UP000712570"/>
    </source>
</evidence>
<name>A0ABX0KLT8_9NEIS</name>
<evidence type="ECO:0000313" key="2">
    <source>
        <dbReference type="EMBL" id="NHQ85211.1"/>
    </source>
</evidence>
<sequence>MPCCRPAKNSIDAAKTAAADPKSVTYGESKSDGDINLQSALDESEQHSKNSSSSWGAGVAITMAKAAPAMALRPTAA</sequence>